<dbReference type="SUPFAM" id="SSF117130">
    <property type="entry name" value="CsrA-like"/>
    <property type="match status" value="1"/>
</dbReference>
<dbReference type="GO" id="GO:0044781">
    <property type="term" value="P:bacterial-type flagellum organization"/>
    <property type="evidence" value="ECO:0007669"/>
    <property type="project" value="UniProtKB-KW"/>
</dbReference>
<dbReference type="PANTHER" id="PTHR34984">
    <property type="entry name" value="CARBON STORAGE REGULATOR"/>
    <property type="match status" value="1"/>
</dbReference>
<sequence length="87" mass="9664">MLVLSRRRGEGVTIGPDIKVIVLGIKDGQVRLGIEAPHHIEVHRDEVYARILRENRSAAQTGVIPIDAFRRLCEREPGSRGDGTSRP</sequence>
<dbReference type="NCBIfam" id="TIGR00202">
    <property type="entry name" value="csrA"/>
    <property type="match status" value="1"/>
</dbReference>
<dbReference type="InterPro" id="IPR036107">
    <property type="entry name" value="CsrA_sf"/>
</dbReference>
<dbReference type="Proteomes" id="UP000066284">
    <property type="component" value="Chromosome 1"/>
</dbReference>
<keyword evidence="2 5" id="KW-0678">Repressor</keyword>
<protein>
    <recommendedName>
        <fullName evidence="5">Translational regulator CsrA</fullName>
    </recommendedName>
</protein>
<comment type="subcellular location">
    <subcellularLocation>
        <location evidence="5">Cytoplasm</location>
    </subcellularLocation>
</comment>
<dbReference type="InterPro" id="IPR003751">
    <property type="entry name" value="CsrA"/>
</dbReference>
<comment type="similarity">
    <text evidence="5">Belongs to the CsrA/RsmA family.</text>
</comment>
<dbReference type="AlphaFoldDB" id="A0A0S4KXE9"/>
<dbReference type="FunFam" id="2.60.40.4380:FF:000002">
    <property type="entry name" value="Translational regulator CsrA"/>
    <property type="match status" value="1"/>
</dbReference>
<comment type="function">
    <text evidence="5">A translational regulator that binds mRNA to regulate translation initiation and/or mRNA stability. Usually binds in the 5'-UTR at or near the Shine-Dalgarno sequence preventing ribosome-binding, thus repressing translation. Its main target seems to be the major flagellin gene, while its function is anatagonized by FliW.</text>
</comment>
<dbReference type="GO" id="GO:1902208">
    <property type="term" value="P:regulation of bacterial-type flagellum assembly"/>
    <property type="evidence" value="ECO:0007669"/>
    <property type="project" value="UniProtKB-UniRule"/>
</dbReference>
<evidence type="ECO:0000256" key="2">
    <source>
        <dbReference type="ARBA" id="ARBA00022491"/>
    </source>
</evidence>
<dbReference type="STRING" id="1715989.NITINOP_2159"/>
<dbReference type="NCBIfam" id="NF002469">
    <property type="entry name" value="PRK01712.1"/>
    <property type="match status" value="1"/>
</dbReference>
<keyword evidence="4 5" id="KW-0694">RNA-binding</keyword>
<dbReference type="HAMAP" id="MF_00167">
    <property type="entry name" value="CsrA"/>
    <property type="match status" value="1"/>
</dbReference>
<gene>
    <name evidence="5 6" type="primary">csrA</name>
    <name evidence="6" type="ORF">NITINOP_2159</name>
</gene>
<dbReference type="Pfam" id="PF02599">
    <property type="entry name" value="CsrA"/>
    <property type="match status" value="1"/>
</dbReference>
<evidence type="ECO:0000256" key="5">
    <source>
        <dbReference type="HAMAP-Rule" id="MF_00167"/>
    </source>
</evidence>
<evidence type="ECO:0000256" key="4">
    <source>
        <dbReference type="ARBA" id="ARBA00022884"/>
    </source>
</evidence>
<keyword evidence="1 5" id="KW-0963">Cytoplasm</keyword>
<reference evidence="7" key="1">
    <citation type="submission" date="2015-09" db="EMBL/GenBank/DDBJ databases">
        <authorList>
            <person name="Daims H."/>
        </authorList>
    </citation>
    <scope>NUCLEOTIDE SEQUENCE [LARGE SCALE GENOMIC DNA]</scope>
</reference>
<keyword evidence="3 5" id="KW-0810">Translation regulation</keyword>
<accession>A0A0S4KXE9</accession>
<keyword evidence="5" id="KW-1005">Bacterial flagellum biogenesis</keyword>
<evidence type="ECO:0000313" key="6">
    <source>
        <dbReference type="EMBL" id="CUQ67131.1"/>
    </source>
</evidence>
<dbReference type="OrthoDB" id="9809061at2"/>
<dbReference type="GO" id="GO:0006109">
    <property type="term" value="P:regulation of carbohydrate metabolic process"/>
    <property type="evidence" value="ECO:0007669"/>
    <property type="project" value="InterPro"/>
</dbReference>
<dbReference type="PANTHER" id="PTHR34984:SF1">
    <property type="entry name" value="CARBON STORAGE REGULATOR"/>
    <property type="match status" value="1"/>
</dbReference>
<evidence type="ECO:0000256" key="3">
    <source>
        <dbReference type="ARBA" id="ARBA00022845"/>
    </source>
</evidence>
<comment type="subunit">
    <text evidence="5">Homodimer; the beta-strands of each monomer intercalate to form a hydrophobic core, while the alpha-helices form wings that extend away from the core.</text>
</comment>
<dbReference type="GO" id="GO:0005829">
    <property type="term" value="C:cytosol"/>
    <property type="evidence" value="ECO:0007669"/>
    <property type="project" value="TreeGrafter"/>
</dbReference>
<dbReference type="GO" id="GO:0006402">
    <property type="term" value="P:mRNA catabolic process"/>
    <property type="evidence" value="ECO:0007669"/>
    <property type="project" value="InterPro"/>
</dbReference>
<evidence type="ECO:0000313" key="7">
    <source>
        <dbReference type="Proteomes" id="UP000066284"/>
    </source>
</evidence>
<evidence type="ECO:0000256" key="1">
    <source>
        <dbReference type="ARBA" id="ARBA00022490"/>
    </source>
</evidence>
<dbReference type="GO" id="GO:0045947">
    <property type="term" value="P:negative regulation of translational initiation"/>
    <property type="evidence" value="ECO:0007669"/>
    <property type="project" value="UniProtKB-UniRule"/>
</dbReference>
<dbReference type="Gene3D" id="2.60.40.4380">
    <property type="entry name" value="Translational regulator CsrA"/>
    <property type="match status" value="1"/>
</dbReference>
<organism evidence="6 7">
    <name type="scientific">Candidatus Nitrospira inopinata</name>
    <dbReference type="NCBI Taxonomy" id="1715989"/>
    <lineage>
        <taxon>Bacteria</taxon>
        <taxon>Pseudomonadati</taxon>
        <taxon>Nitrospirota</taxon>
        <taxon>Nitrospiria</taxon>
        <taxon>Nitrospirales</taxon>
        <taxon>Nitrospiraceae</taxon>
        <taxon>Nitrospira</taxon>
    </lineage>
</organism>
<keyword evidence="7" id="KW-1185">Reference proteome</keyword>
<name>A0A0S4KXE9_9BACT</name>
<dbReference type="KEGG" id="nio:NITINOP_2159"/>
<dbReference type="RefSeq" id="WP_062485241.1">
    <property type="nucleotide sequence ID" value="NZ_LN885086.1"/>
</dbReference>
<dbReference type="GO" id="GO:0048027">
    <property type="term" value="F:mRNA 5'-UTR binding"/>
    <property type="evidence" value="ECO:0007669"/>
    <property type="project" value="UniProtKB-UniRule"/>
</dbReference>
<proteinExistence type="inferred from homology"/>
<dbReference type="EMBL" id="LN885086">
    <property type="protein sequence ID" value="CUQ67131.1"/>
    <property type="molecule type" value="Genomic_DNA"/>
</dbReference>